<reference evidence="2 3" key="1">
    <citation type="journal article" date="2022" name="Nat. Plants">
        <title>Genomes of leafy and leafless Platanthera orchids illuminate the evolution of mycoheterotrophy.</title>
        <authorList>
            <person name="Li M.H."/>
            <person name="Liu K.W."/>
            <person name="Li Z."/>
            <person name="Lu H.C."/>
            <person name="Ye Q.L."/>
            <person name="Zhang D."/>
            <person name="Wang J.Y."/>
            <person name="Li Y.F."/>
            <person name="Zhong Z.M."/>
            <person name="Liu X."/>
            <person name="Yu X."/>
            <person name="Liu D.K."/>
            <person name="Tu X.D."/>
            <person name="Liu B."/>
            <person name="Hao Y."/>
            <person name="Liao X.Y."/>
            <person name="Jiang Y.T."/>
            <person name="Sun W.H."/>
            <person name="Chen J."/>
            <person name="Chen Y.Q."/>
            <person name="Ai Y."/>
            <person name="Zhai J.W."/>
            <person name="Wu S.S."/>
            <person name="Zhou Z."/>
            <person name="Hsiao Y.Y."/>
            <person name="Wu W.L."/>
            <person name="Chen Y.Y."/>
            <person name="Lin Y.F."/>
            <person name="Hsu J.L."/>
            <person name="Li C.Y."/>
            <person name="Wang Z.W."/>
            <person name="Zhao X."/>
            <person name="Zhong W.Y."/>
            <person name="Ma X.K."/>
            <person name="Ma L."/>
            <person name="Huang J."/>
            <person name="Chen G.Z."/>
            <person name="Huang M.Z."/>
            <person name="Huang L."/>
            <person name="Peng D.H."/>
            <person name="Luo Y.B."/>
            <person name="Zou S.Q."/>
            <person name="Chen S.P."/>
            <person name="Lan S."/>
            <person name="Tsai W.C."/>
            <person name="Van de Peer Y."/>
            <person name="Liu Z.J."/>
        </authorList>
    </citation>
    <scope>NUCLEOTIDE SEQUENCE [LARGE SCALE GENOMIC DNA]</scope>
    <source>
        <strain evidence="2">Lor288</strain>
    </source>
</reference>
<comment type="caution">
    <text evidence="2">The sequence shown here is derived from an EMBL/GenBank/DDBJ whole genome shotgun (WGS) entry which is preliminary data.</text>
</comment>
<evidence type="ECO:0000313" key="3">
    <source>
        <dbReference type="Proteomes" id="UP001412067"/>
    </source>
</evidence>
<feature type="domain" description="Probable zinc-ribbon" evidence="1">
    <location>
        <begin position="48"/>
        <end position="92"/>
    </location>
</feature>
<dbReference type="PANTHER" id="PTHR31105">
    <property type="entry name" value="EXTRA-LARGE G-PROTEIN-LIKE"/>
    <property type="match status" value="1"/>
</dbReference>
<dbReference type="Pfam" id="PF11331">
    <property type="entry name" value="Zn_ribbon_12"/>
    <property type="match status" value="1"/>
</dbReference>
<dbReference type="Proteomes" id="UP001412067">
    <property type="component" value="Unassembled WGS sequence"/>
</dbReference>
<accession>A0ABR2MC03</accession>
<gene>
    <name evidence="2" type="ORF">KSP40_PGU002841</name>
</gene>
<keyword evidence="3" id="KW-1185">Reference proteome</keyword>
<proteinExistence type="predicted"/>
<organism evidence="2 3">
    <name type="scientific">Platanthera guangdongensis</name>
    <dbReference type="NCBI Taxonomy" id="2320717"/>
    <lineage>
        <taxon>Eukaryota</taxon>
        <taxon>Viridiplantae</taxon>
        <taxon>Streptophyta</taxon>
        <taxon>Embryophyta</taxon>
        <taxon>Tracheophyta</taxon>
        <taxon>Spermatophyta</taxon>
        <taxon>Magnoliopsida</taxon>
        <taxon>Liliopsida</taxon>
        <taxon>Asparagales</taxon>
        <taxon>Orchidaceae</taxon>
        <taxon>Orchidoideae</taxon>
        <taxon>Orchideae</taxon>
        <taxon>Orchidinae</taxon>
        <taxon>Platanthera</taxon>
    </lineage>
</organism>
<dbReference type="PANTHER" id="PTHR31105:SF42">
    <property type="entry name" value="OS02G0258300 PROTEIN"/>
    <property type="match status" value="1"/>
</dbReference>
<dbReference type="EMBL" id="JBBWWR010000010">
    <property type="protein sequence ID" value="KAK8961115.1"/>
    <property type="molecule type" value="Genomic_DNA"/>
</dbReference>
<dbReference type="InterPro" id="IPR040244">
    <property type="entry name" value="EDR4-like"/>
</dbReference>
<evidence type="ECO:0000259" key="1">
    <source>
        <dbReference type="Pfam" id="PF11331"/>
    </source>
</evidence>
<protein>
    <recommendedName>
        <fullName evidence="1">Probable zinc-ribbon domain-containing protein</fullName>
    </recommendedName>
</protein>
<name>A0ABR2MC03_9ASPA</name>
<sequence length="124" mass="14317">MKSLSICVFGSKRFNHRIYRAPLHPYEPCNQNKVSLTRKESQPCRPAAGAAPFIVCYNCSEVLQIPEQIMQIGKHQHKLRCRSCSLLISFELDGTRQKMSFKLEDEEKNLKRSLEFSVIEEKAT</sequence>
<dbReference type="InterPro" id="IPR021480">
    <property type="entry name" value="Zinc_ribbon_12"/>
</dbReference>
<evidence type="ECO:0000313" key="2">
    <source>
        <dbReference type="EMBL" id="KAK8961115.1"/>
    </source>
</evidence>